<dbReference type="GeneID" id="28735365"/>
<feature type="chain" id="PRO_5005856896" evidence="2">
    <location>
        <begin position="20"/>
        <end position="261"/>
    </location>
</feature>
<evidence type="ECO:0000313" key="4">
    <source>
        <dbReference type="Proteomes" id="UP000038010"/>
    </source>
</evidence>
<dbReference type="Proteomes" id="UP000038010">
    <property type="component" value="Unassembled WGS sequence"/>
</dbReference>
<protein>
    <submittedName>
        <fullName evidence="3">Uncharacterized protein</fullName>
    </submittedName>
</protein>
<feature type="region of interest" description="Disordered" evidence="1">
    <location>
        <begin position="181"/>
        <end position="212"/>
    </location>
</feature>
<evidence type="ECO:0000313" key="3">
    <source>
        <dbReference type="EMBL" id="KPI39761.1"/>
    </source>
</evidence>
<sequence>MHSLILSTAIAALSTRALAGIIETRADPSVLQFVDGDWEDKNQGDVYPIKWSKGNGQDVAVSIKGEGGYSEILCETEEAPGELDWTIDIPNCGVEYSIWLKQENCEELESPKFKVLCPAPVAPVPGNWSGHPEKPSITVVWQDEECSCQKTKVTVPPTPSKTIWYDAELSCSVTATAPPEETSCTESSVPVAPATNTPPAWTAPAPKSPVAPAAATSASWTGAAPTGAKPVAPVATYEGAASKLGGSALALVAVFAAALAL</sequence>
<feature type="compositionally biased region" description="Low complexity" evidence="1">
    <location>
        <begin position="192"/>
        <end position="212"/>
    </location>
</feature>
<keyword evidence="2" id="KW-0732">Signal</keyword>
<dbReference type="AlphaFoldDB" id="A0A0N0NLW2"/>
<gene>
    <name evidence="3" type="ORF">AB675_3435</name>
</gene>
<dbReference type="RefSeq" id="XP_017999724.1">
    <property type="nucleotide sequence ID" value="XM_018143485.1"/>
</dbReference>
<organism evidence="3 4">
    <name type="scientific">Cyphellophora attinorum</name>
    <dbReference type="NCBI Taxonomy" id="1664694"/>
    <lineage>
        <taxon>Eukaryota</taxon>
        <taxon>Fungi</taxon>
        <taxon>Dikarya</taxon>
        <taxon>Ascomycota</taxon>
        <taxon>Pezizomycotina</taxon>
        <taxon>Eurotiomycetes</taxon>
        <taxon>Chaetothyriomycetidae</taxon>
        <taxon>Chaetothyriales</taxon>
        <taxon>Cyphellophoraceae</taxon>
        <taxon>Cyphellophora</taxon>
    </lineage>
</organism>
<evidence type="ECO:0000256" key="1">
    <source>
        <dbReference type="SAM" id="MobiDB-lite"/>
    </source>
</evidence>
<proteinExistence type="predicted"/>
<reference evidence="3 4" key="1">
    <citation type="submission" date="2015-06" db="EMBL/GenBank/DDBJ databases">
        <title>Draft genome of the ant-associated black yeast Phialophora attae CBS 131958.</title>
        <authorList>
            <person name="Moreno L.F."/>
            <person name="Stielow B.J."/>
            <person name="de Hoog S."/>
            <person name="Vicente V.A."/>
            <person name="Weiss V.A."/>
            <person name="de Vries M."/>
            <person name="Cruz L.M."/>
            <person name="Souza E.M."/>
        </authorList>
    </citation>
    <scope>NUCLEOTIDE SEQUENCE [LARGE SCALE GENOMIC DNA]</scope>
    <source>
        <strain evidence="3 4">CBS 131958</strain>
    </source>
</reference>
<name>A0A0N0NLW2_9EURO</name>
<dbReference type="EMBL" id="LFJN01000014">
    <property type="protein sequence ID" value="KPI39761.1"/>
    <property type="molecule type" value="Genomic_DNA"/>
</dbReference>
<dbReference type="VEuPathDB" id="FungiDB:AB675_3435"/>
<evidence type="ECO:0000256" key="2">
    <source>
        <dbReference type="SAM" id="SignalP"/>
    </source>
</evidence>
<feature type="signal peptide" evidence="2">
    <location>
        <begin position="1"/>
        <end position="19"/>
    </location>
</feature>
<keyword evidence="4" id="KW-1185">Reference proteome</keyword>
<comment type="caution">
    <text evidence="3">The sequence shown here is derived from an EMBL/GenBank/DDBJ whole genome shotgun (WGS) entry which is preliminary data.</text>
</comment>
<accession>A0A0N0NLW2</accession>